<gene>
    <name evidence="1" type="ORF">CFH90_06125</name>
</gene>
<organism evidence="1 2">
    <name type="scientific">Acinetobacter johnsonii</name>
    <dbReference type="NCBI Taxonomy" id="40214"/>
    <lineage>
        <taxon>Bacteria</taxon>
        <taxon>Pseudomonadati</taxon>
        <taxon>Pseudomonadota</taxon>
        <taxon>Gammaproteobacteria</taxon>
        <taxon>Moraxellales</taxon>
        <taxon>Moraxellaceae</taxon>
        <taxon>Acinetobacter</taxon>
    </lineage>
</organism>
<evidence type="ECO:0000313" key="1">
    <source>
        <dbReference type="EMBL" id="AZN63619.1"/>
    </source>
</evidence>
<protein>
    <submittedName>
        <fullName evidence="1">Uncharacterized protein</fullName>
    </submittedName>
</protein>
<name>A0A3Q8XCW3_ACIJO</name>
<dbReference type="AlphaFoldDB" id="A0A3Q8XCW3"/>
<reference evidence="1 2" key="1">
    <citation type="submission" date="2017-06" db="EMBL/GenBank/DDBJ databases">
        <title>Complete Genome Sequence of the Carbazole-Degrading Bacterium Acinetobacter johnsonii IC001.</title>
        <authorList>
            <person name="Vejarano F."/>
            <person name="Suzuki-Minakuchi C."/>
            <person name="Ohtsubo Y."/>
            <person name="Tsuda M."/>
            <person name="Okada K."/>
            <person name="Nojiri H."/>
        </authorList>
    </citation>
    <scope>NUCLEOTIDE SEQUENCE [LARGE SCALE GENOMIC DNA]</scope>
    <source>
        <strain evidence="1 2">IC001</strain>
    </source>
</reference>
<accession>A0A3Q8XCW3</accession>
<dbReference type="RefSeq" id="WP_126035986.1">
    <property type="nucleotide sequence ID" value="NZ_CP022298.1"/>
</dbReference>
<sequence>MSIIVGIVSEFKKFDADLKNPNWSVSSISSNNELIVSLWGHKPLIFKHPTERKQVYRDRIDRWTGNGRNEFKKNLAFALKEKLKIRPIIAMLDKSSDFQNILDGKDGSQYPKKFNAKTNWIGELTICDGIQFEIVFSLEQ</sequence>
<dbReference type="EMBL" id="CP022298">
    <property type="protein sequence ID" value="AZN63619.1"/>
    <property type="molecule type" value="Genomic_DNA"/>
</dbReference>
<dbReference type="Proteomes" id="UP000276980">
    <property type="component" value="Chromosome"/>
</dbReference>
<proteinExistence type="predicted"/>
<evidence type="ECO:0000313" key="2">
    <source>
        <dbReference type="Proteomes" id="UP000276980"/>
    </source>
</evidence>